<gene>
    <name evidence="2" type="ORF">CCAP1982_LOCUS9542</name>
</gene>
<comment type="caution">
    <text evidence="2">The sequence shown here is derived from an EMBL/GenBank/DDBJ whole genome shotgun (WGS) entry which is preliminary data.</text>
</comment>
<evidence type="ECO:0000313" key="3">
    <source>
        <dbReference type="Proteomes" id="UP000606786"/>
    </source>
</evidence>
<evidence type="ECO:0000313" key="2">
    <source>
        <dbReference type="EMBL" id="CAD7001070.1"/>
    </source>
</evidence>
<sequence length="87" mass="9516">MQLMATTKQTTVTTDGNNDDYSKNATTRKVCCNMVRWMGGRSVGRSLGLTGDRHVGGPVDTSRSNEIARSVDKTIKVQRHSIATMTL</sequence>
<keyword evidence="3" id="KW-1185">Reference proteome</keyword>
<protein>
    <submittedName>
        <fullName evidence="2">(Mediterranean fruit fly) hypothetical protein</fullName>
    </submittedName>
</protein>
<feature type="non-terminal residue" evidence="2">
    <location>
        <position position="87"/>
    </location>
</feature>
<evidence type="ECO:0000256" key="1">
    <source>
        <dbReference type="SAM" id="MobiDB-lite"/>
    </source>
</evidence>
<proteinExistence type="predicted"/>
<name>A0A811UQA2_CERCA</name>
<reference evidence="2" key="1">
    <citation type="submission" date="2020-11" db="EMBL/GenBank/DDBJ databases">
        <authorList>
            <person name="Whitehead M."/>
        </authorList>
    </citation>
    <scope>NUCLEOTIDE SEQUENCE</scope>
    <source>
        <strain evidence="2">EGII</strain>
    </source>
</reference>
<accession>A0A811UQA2</accession>
<dbReference type="EMBL" id="CAJHJT010000023">
    <property type="protein sequence ID" value="CAD7001070.1"/>
    <property type="molecule type" value="Genomic_DNA"/>
</dbReference>
<dbReference type="Proteomes" id="UP000606786">
    <property type="component" value="Unassembled WGS sequence"/>
</dbReference>
<feature type="region of interest" description="Disordered" evidence="1">
    <location>
        <begin position="43"/>
        <end position="65"/>
    </location>
</feature>
<feature type="region of interest" description="Disordered" evidence="1">
    <location>
        <begin position="1"/>
        <end position="24"/>
    </location>
</feature>
<dbReference type="AlphaFoldDB" id="A0A811UQA2"/>
<feature type="compositionally biased region" description="Polar residues" evidence="1">
    <location>
        <begin position="1"/>
        <end position="16"/>
    </location>
</feature>
<organism evidence="2 3">
    <name type="scientific">Ceratitis capitata</name>
    <name type="common">Mediterranean fruit fly</name>
    <name type="synonym">Tephritis capitata</name>
    <dbReference type="NCBI Taxonomy" id="7213"/>
    <lineage>
        <taxon>Eukaryota</taxon>
        <taxon>Metazoa</taxon>
        <taxon>Ecdysozoa</taxon>
        <taxon>Arthropoda</taxon>
        <taxon>Hexapoda</taxon>
        <taxon>Insecta</taxon>
        <taxon>Pterygota</taxon>
        <taxon>Neoptera</taxon>
        <taxon>Endopterygota</taxon>
        <taxon>Diptera</taxon>
        <taxon>Brachycera</taxon>
        <taxon>Muscomorpha</taxon>
        <taxon>Tephritoidea</taxon>
        <taxon>Tephritidae</taxon>
        <taxon>Ceratitis</taxon>
        <taxon>Ceratitis</taxon>
    </lineage>
</organism>